<feature type="transmembrane region" description="Helical" evidence="1">
    <location>
        <begin position="41"/>
        <end position="63"/>
    </location>
</feature>
<feature type="transmembrane region" description="Helical" evidence="1">
    <location>
        <begin position="75"/>
        <end position="95"/>
    </location>
</feature>
<feature type="transmembrane region" description="Helical" evidence="1">
    <location>
        <begin position="12"/>
        <end position="29"/>
    </location>
</feature>
<keyword evidence="1" id="KW-1133">Transmembrane helix</keyword>
<feature type="transmembrane region" description="Helical" evidence="1">
    <location>
        <begin position="137"/>
        <end position="156"/>
    </location>
</feature>
<dbReference type="STRING" id="263852.SAMN02745116_00596"/>
<dbReference type="EMBL" id="FUXI01000005">
    <property type="protein sequence ID" value="SJZ51859.1"/>
    <property type="molecule type" value="Genomic_DNA"/>
</dbReference>
<accession>A0A1T4LAS8</accession>
<sequence>MNILNSKRVNQTVITVFMVSYISISMSTLEENGLSSNYFLMILFALSAGVMMLVTYLCYSFFMKIVLIYGLKYKYLIWNTIWISSSINMIISFFLREEDWIKFFNNIGFSPFFFIMFGLIAYILLKIEKWSIKQVSVYMFLLLLYNSLGTFLIMLGA</sequence>
<organism evidence="2 3">
    <name type="scientific">Pilibacter termitis</name>
    <dbReference type="NCBI Taxonomy" id="263852"/>
    <lineage>
        <taxon>Bacteria</taxon>
        <taxon>Bacillati</taxon>
        <taxon>Bacillota</taxon>
        <taxon>Bacilli</taxon>
        <taxon>Lactobacillales</taxon>
        <taxon>Enterococcaceae</taxon>
        <taxon>Pilibacter</taxon>
    </lineage>
</organism>
<name>A0A1T4LAS8_9ENTE</name>
<reference evidence="2 3" key="1">
    <citation type="submission" date="2017-02" db="EMBL/GenBank/DDBJ databases">
        <authorList>
            <person name="Peterson S.W."/>
        </authorList>
    </citation>
    <scope>NUCLEOTIDE SEQUENCE [LARGE SCALE GENOMIC DNA]</scope>
    <source>
        <strain evidence="2 3">ATCC BAA-1030</strain>
    </source>
</reference>
<dbReference type="AlphaFoldDB" id="A0A1T4LAS8"/>
<evidence type="ECO:0000313" key="2">
    <source>
        <dbReference type="EMBL" id="SJZ51859.1"/>
    </source>
</evidence>
<evidence type="ECO:0000256" key="1">
    <source>
        <dbReference type="SAM" id="Phobius"/>
    </source>
</evidence>
<gene>
    <name evidence="2" type="ORF">SAMN02745116_00596</name>
</gene>
<keyword evidence="1" id="KW-0472">Membrane</keyword>
<keyword evidence="3" id="KW-1185">Reference proteome</keyword>
<protein>
    <submittedName>
        <fullName evidence="2">Uncharacterized protein</fullName>
    </submittedName>
</protein>
<dbReference type="Proteomes" id="UP000190328">
    <property type="component" value="Unassembled WGS sequence"/>
</dbReference>
<keyword evidence="1" id="KW-0812">Transmembrane</keyword>
<evidence type="ECO:0000313" key="3">
    <source>
        <dbReference type="Proteomes" id="UP000190328"/>
    </source>
</evidence>
<feature type="transmembrane region" description="Helical" evidence="1">
    <location>
        <begin position="107"/>
        <end position="125"/>
    </location>
</feature>
<proteinExistence type="predicted"/>